<dbReference type="Gene3D" id="3.40.50.980">
    <property type="match status" value="2"/>
</dbReference>
<dbReference type="GO" id="GO:0005737">
    <property type="term" value="C:cytoplasm"/>
    <property type="evidence" value="ECO:0007669"/>
    <property type="project" value="TreeGrafter"/>
</dbReference>
<dbReference type="Pfam" id="PF00501">
    <property type="entry name" value="AMP-binding"/>
    <property type="match status" value="1"/>
</dbReference>
<evidence type="ECO:0000313" key="3">
    <source>
        <dbReference type="EMBL" id="SOS39718.1"/>
    </source>
</evidence>
<dbReference type="GO" id="GO:0031177">
    <property type="term" value="F:phosphopantetheine binding"/>
    <property type="evidence" value="ECO:0007669"/>
    <property type="project" value="TreeGrafter"/>
</dbReference>
<dbReference type="Gene3D" id="3.30.559.10">
    <property type="entry name" value="Chloramphenicol acetyltransferase-like domain"/>
    <property type="match status" value="1"/>
</dbReference>
<dbReference type="InterPro" id="IPR023213">
    <property type="entry name" value="CAT-like_dom_sf"/>
</dbReference>
<feature type="domain" description="Condensation" evidence="2">
    <location>
        <begin position="7"/>
        <end position="450"/>
    </location>
</feature>
<dbReference type="InterPro" id="IPR020459">
    <property type="entry name" value="AMP-binding"/>
</dbReference>
<dbReference type="Gene3D" id="3.30.559.30">
    <property type="entry name" value="Nonribosomal peptide synthetase, condensation domain"/>
    <property type="match status" value="1"/>
</dbReference>
<dbReference type="PANTHER" id="PTHR45527:SF1">
    <property type="entry name" value="FATTY ACID SYNTHASE"/>
    <property type="match status" value="1"/>
</dbReference>
<name>A0A2K4WV18_PSESX</name>
<dbReference type="GO" id="GO:0044550">
    <property type="term" value="P:secondary metabolite biosynthetic process"/>
    <property type="evidence" value="ECO:0007669"/>
    <property type="project" value="TreeGrafter"/>
</dbReference>
<proteinExistence type="predicted"/>
<accession>A0A2K4WV18</accession>
<evidence type="ECO:0000313" key="4">
    <source>
        <dbReference type="Proteomes" id="UP000238095"/>
    </source>
</evidence>
<organism evidence="3 4">
    <name type="scientific">Pseudomonas syringae</name>
    <dbReference type="NCBI Taxonomy" id="317"/>
    <lineage>
        <taxon>Bacteria</taxon>
        <taxon>Pseudomonadati</taxon>
        <taxon>Pseudomonadota</taxon>
        <taxon>Gammaproteobacteria</taxon>
        <taxon>Pseudomonadales</taxon>
        <taxon>Pseudomonadaceae</taxon>
        <taxon>Pseudomonas</taxon>
    </lineage>
</organism>
<dbReference type="SUPFAM" id="SSF52777">
    <property type="entry name" value="CoA-dependent acyltransferases"/>
    <property type="match status" value="2"/>
</dbReference>
<protein>
    <submittedName>
        <fullName evidence="3">Amino acid adenylation</fullName>
    </submittedName>
</protein>
<dbReference type="InterPro" id="IPR000873">
    <property type="entry name" value="AMP-dep_synth/lig_dom"/>
</dbReference>
<feature type="domain" description="AMP-dependent synthetase/ligase" evidence="1">
    <location>
        <begin position="472"/>
        <end position="684"/>
    </location>
</feature>
<gene>
    <name evidence="3" type="ORF">CFBP3840_02673</name>
</gene>
<dbReference type="Proteomes" id="UP000238095">
    <property type="component" value="Chromosome 1"/>
</dbReference>
<dbReference type="Pfam" id="PF00668">
    <property type="entry name" value="Condensation"/>
    <property type="match status" value="1"/>
</dbReference>
<dbReference type="InterPro" id="IPR001242">
    <property type="entry name" value="Condensation_dom"/>
</dbReference>
<evidence type="ECO:0000259" key="2">
    <source>
        <dbReference type="Pfam" id="PF00668"/>
    </source>
</evidence>
<dbReference type="SUPFAM" id="SSF56801">
    <property type="entry name" value="Acetyl-CoA synthetase-like"/>
    <property type="match status" value="1"/>
</dbReference>
<dbReference type="PROSITE" id="PS00455">
    <property type="entry name" value="AMP_BINDING"/>
    <property type="match status" value="1"/>
</dbReference>
<reference evidence="3 4" key="1">
    <citation type="submission" date="2017-11" db="EMBL/GenBank/DDBJ databases">
        <authorList>
            <person name="Han C.G."/>
        </authorList>
    </citation>
    <scope>NUCLEOTIDE SEQUENCE [LARGE SCALE GENOMIC DNA]</scope>
    <source>
        <strain evidence="3">CFBP3840</strain>
    </source>
</reference>
<dbReference type="GO" id="GO:0003824">
    <property type="term" value="F:catalytic activity"/>
    <property type="evidence" value="ECO:0007669"/>
    <property type="project" value="InterPro"/>
</dbReference>
<dbReference type="PRINTS" id="PR00154">
    <property type="entry name" value="AMPBINDING"/>
</dbReference>
<dbReference type="InterPro" id="IPR020845">
    <property type="entry name" value="AMP-binding_CS"/>
</dbReference>
<dbReference type="GO" id="GO:0043041">
    <property type="term" value="P:amino acid activation for nonribosomal peptide biosynthetic process"/>
    <property type="evidence" value="ECO:0007669"/>
    <property type="project" value="TreeGrafter"/>
</dbReference>
<dbReference type="EMBL" id="LT963409">
    <property type="protein sequence ID" value="SOS39718.1"/>
    <property type="molecule type" value="Genomic_DNA"/>
</dbReference>
<sequence>MFAPAAETFPLTAAQRDIWLDQISRGDSPLYNIGGYLQLTGPVDPANLHRALEQLVAAHESLRTVLMPGAGADGLPLQSYAAVMPLTLPLHDFSDHPEPTRAAQALVNDYMRRPYALDGSPLLDFRLIRLAQDQHWLVGQAHHLILDGWGFGQLFKSLGELYSALMAGECLELSAPGYRAFIADDAQYQASKSYSLDKAYWLEKYRELPEPLLVSRYHNRRATDPAPSYAWVQALPQALHVRMKQFAERHNASAFHVLLAVLHVYFTRTAQRDEWIVGLPLLNRNGARFKATLGHFAQVSAVRMAFADGLDFGALVVEVGDALKRDFRHQRFPLSELNRSLELSREERAQLFEVSVSYELEDHDYCYGEAEAHTVKVSNGYEATPLVIHLRTNSYNDDAALHLVHHRAWIEDAEAQAIAGRLLHILEQGLESPTLKLQDFHISAPAEQLQIQAWNQTEKTAADEQLIHRRIEQQARIRPYAVAAVYQGQHLTYAQLNRQANALAQRLIYQGVRPDDRVAIVSRRSLETLVGLLAVLKAGAAYVPIDPSHPRERLHYLLSDSAPVVVLTLSTLIDRLPPLAMPLIELDHCADGQGADNNPQVAGLSSDNLVYVIYTSGSTGQPKGVMVEHRTLANLVDWHCSAFDVKAGSHTSSLAGFGFDAMAWEVWPTLCAGATLHLAPVQDSGEDIEAMLN</sequence>
<evidence type="ECO:0000259" key="1">
    <source>
        <dbReference type="Pfam" id="PF00501"/>
    </source>
</evidence>
<dbReference type="PANTHER" id="PTHR45527">
    <property type="entry name" value="NONRIBOSOMAL PEPTIDE SYNTHETASE"/>
    <property type="match status" value="1"/>
</dbReference>
<dbReference type="AlphaFoldDB" id="A0A2K4WV18"/>
<dbReference type="FunFam" id="3.40.50.980:FF:000001">
    <property type="entry name" value="Non-ribosomal peptide synthetase"/>
    <property type="match status" value="1"/>
</dbReference>